<reference evidence="1 2" key="1">
    <citation type="submission" date="2019-10" db="EMBL/GenBank/DDBJ databases">
        <title>Gracilibacillus salitolerans sp. nov., a moderate halophile isolated from a saline soil in northwest China.</title>
        <authorList>
            <person name="Gan L."/>
        </authorList>
    </citation>
    <scope>NUCLEOTIDE SEQUENCE [LARGE SCALE GENOMIC DNA]</scope>
    <source>
        <strain evidence="1 2">TP2-8</strain>
    </source>
</reference>
<dbReference type="RefSeq" id="WP_153836441.1">
    <property type="nucleotide sequence ID" value="NZ_JBHUMW010000084.1"/>
</dbReference>
<dbReference type="AlphaFoldDB" id="A0A6N7R3X2"/>
<organism evidence="1 2">
    <name type="scientific">Gracilibacillus thailandensis</name>
    <dbReference type="NCBI Taxonomy" id="563735"/>
    <lineage>
        <taxon>Bacteria</taxon>
        <taxon>Bacillati</taxon>
        <taxon>Bacillota</taxon>
        <taxon>Bacilli</taxon>
        <taxon>Bacillales</taxon>
        <taxon>Bacillaceae</taxon>
        <taxon>Gracilibacillus</taxon>
    </lineage>
</organism>
<name>A0A6N7R3X2_9BACI</name>
<evidence type="ECO:0000313" key="2">
    <source>
        <dbReference type="Proteomes" id="UP000435187"/>
    </source>
</evidence>
<gene>
    <name evidence="1" type="ORF">GH885_16450</name>
</gene>
<protein>
    <submittedName>
        <fullName evidence="1">Uncharacterized protein</fullName>
    </submittedName>
</protein>
<accession>A0A6N7R3X2</accession>
<dbReference type="Proteomes" id="UP000435187">
    <property type="component" value="Unassembled WGS sequence"/>
</dbReference>
<keyword evidence="2" id="KW-1185">Reference proteome</keyword>
<comment type="caution">
    <text evidence="1">The sequence shown here is derived from an EMBL/GenBank/DDBJ whole genome shotgun (WGS) entry which is preliminary data.</text>
</comment>
<dbReference type="EMBL" id="WJEE01000044">
    <property type="protein sequence ID" value="MRI67912.1"/>
    <property type="molecule type" value="Genomic_DNA"/>
</dbReference>
<evidence type="ECO:0000313" key="1">
    <source>
        <dbReference type="EMBL" id="MRI67912.1"/>
    </source>
</evidence>
<sequence>MNAKKWLILLISSGTLFLGLPVGAIMGFNMYVDPLWNFDHSNKYNSVQRGFNERQQKTNDITFGDEFDYDNLLIGTSRTTYMNQYHFSEPTYNYGLSAQSFLEYPYYIEYAKKQNDRPFKKIYMEMYLNSSHSGHEITREHPDVHISTTNEPFYRYTSLFSYDTYQKSKESIKMSTKGEFTGHRAYKRNNVAFTGQDGSDILEKIKEYEKKMSEREMEEYDFNPDYEDMLQDIIDSNPTTEFVPFTEPMPARKLVAMLKIEGYRDGFDKWYHAMVNQFDKVYSFQMISPITENVEGTWFDLTHINHKKADRLIEALEKPEENDDIITVVTKENVDEYLDSLFQQVDNYNPKNK</sequence>
<proteinExistence type="predicted"/>